<gene>
    <name evidence="1" type="ORF">TNCV_4095011</name>
</gene>
<keyword evidence="2" id="KW-1185">Reference proteome</keyword>
<dbReference type="AlphaFoldDB" id="A0A8X6S6X9"/>
<sequence length="97" mass="10980">MIMQFEETGNLGVVLPGRGRKPVGTEIVKKSVERNTVPELFFNKWSISDTTLPDLKASIIRHVAEIPHELSRSNIENAIMRFQHIIDANGAYIEHIL</sequence>
<proteinExistence type="predicted"/>
<accession>A0A8X6S6X9</accession>
<reference evidence="1" key="1">
    <citation type="submission" date="2020-08" db="EMBL/GenBank/DDBJ databases">
        <title>Multicomponent nature underlies the extraordinary mechanical properties of spider dragline silk.</title>
        <authorList>
            <person name="Kono N."/>
            <person name="Nakamura H."/>
            <person name="Mori M."/>
            <person name="Yoshida Y."/>
            <person name="Ohtoshi R."/>
            <person name="Malay A.D."/>
            <person name="Moran D.A.P."/>
            <person name="Tomita M."/>
            <person name="Numata K."/>
            <person name="Arakawa K."/>
        </authorList>
    </citation>
    <scope>NUCLEOTIDE SEQUENCE</scope>
</reference>
<dbReference type="Proteomes" id="UP000887159">
    <property type="component" value="Unassembled WGS sequence"/>
</dbReference>
<comment type="caution">
    <text evidence="1">The sequence shown here is derived from an EMBL/GenBank/DDBJ whole genome shotgun (WGS) entry which is preliminary data.</text>
</comment>
<organism evidence="1 2">
    <name type="scientific">Trichonephila clavipes</name>
    <name type="common">Golden silk orbweaver</name>
    <name type="synonym">Nephila clavipes</name>
    <dbReference type="NCBI Taxonomy" id="2585209"/>
    <lineage>
        <taxon>Eukaryota</taxon>
        <taxon>Metazoa</taxon>
        <taxon>Ecdysozoa</taxon>
        <taxon>Arthropoda</taxon>
        <taxon>Chelicerata</taxon>
        <taxon>Arachnida</taxon>
        <taxon>Araneae</taxon>
        <taxon>Araneomorphae</taxon>
        <taxon>Entelegynae</taxon>
        <taxon>Araneoidea</taxon>
        <taxon>Nephilidae</taxon>
        <taxon>Trichonephila</taxon>
    </lineage>
</organism>
<protein>
    <submittedName>
        <fullName evidence="1">Uncharacterized protein</fullName>
    </submittedName>
</protein>
<evidence type="ECO:0000313" key="2">
    <source>
        <dbReference type="Proteomes" id="UP000887159"/>
    </source>
</evidence>
<evidence type="ECO:0000313" key="1">
    <source>
        <dbReference type="EMBL" id="GFY07631.1"/>
    </source>
</evidence>
<name>A0A8X6S6X9_TRICX</name>
<dbReference type="EMBL" id="BMAU01021276">
    <property type="protein sequence ID" value="GFY07631.1"/>
    <property type="molecule type" value="Genomic_DNA"/>
</dbReference>